<keyword evidence="3" id="KW-0614">Plasmid</keyword>
<dbReference type="GO" id="GO:0005829">
    <property type="term" value="C:cytosol"/>
    <property type="evidence" value="ECO:0007669"/>
    <property type="project" value="TreeGrafter"/>
</dbReference>
<dbReference type="Pfam" id="PF13450">
    <property type="entry name" value="NAD_binding_8"/>
    <property type="match status" value="1"/>
</dbReference>
<dbReference type="RefSeq" id="WP_176704666.1">
    <property type="nucleotide sequence ID" value="NZ_LO017728.1"/>
</dbReference>
<dbReference type="PANTHER" id="PTHR21197:SF0">
    <property type="entry name" value="UDP-GALACTOPYRANOSE MUTASE"/>
    <property type="match status" value="1"/>
</dbReference>
<gene>
    <name evidence="2" type="ORF">MAGMO_4149</name>
    <name evidence="3" type="ORF">MAGMO_p10002</name>
</gene>
<dbReference type="GO" id="GO:0008767">
    <property type="term" value="F:UDP-galactopyranose mutase activity"/>
    <property type="evidence" value="ECO:0007669"/>
    <property type="project" value="InterPro"/>
</dbReference>
<dbReference type="InterPro" id="IPR015899">
    <property type="entry name" value="UDP-GalPyranose_mutase_C"/>
</dbReference>
<dbReference type="GO" id="GO:0050660">
    <property type="term" value="F:flavin adenine dinucleotide binding"/>
    <property type="evidence" value="ECO:0007669"/>
    <property type="project" value="TreeGrafter"/>
</dbReference>
<dbReference type="Gene3D" id="3.50.50.60">
    <property type="entry name" value="FAD/NAD(P)-binding domain"/>
    <property type="match status" value="1"/>
</dbReference>
<feature type="domain" description="UDP-galactopyranose mutase C-terminal" evidence="1">
    <location>
        <begin position="150"/>
        <end position="185"/>
    </location>
</feature>
<reference evidence="3" key="1">
    <citation type="submission" date="2015-04" db="EMBL/GenBank/DDBJ databases">
        <authorList>
            <person name="Syromyatnikov M.Y."/>
            <person name="Popov V.N."/>
        </authorList>
    </citation>
    <scope>NUCLEOTIDE SEQUENCE</scope>
    <source>
        <strain evidence="3">MO-1</strain>
        <plasmid evidence="3">MAGMO_p1</plasmid>
    </source>
</reference>
<evidence type="ECO:0000313" key="3">
    <source>
        <dbReference type="EMBL" id="CRH08301.1"/>
    </source>
</evidence>
<dbReference type="SUPFAM" id="SSF51971">
    <property type="entry name" value="Nucleotide-binding domain"/>
    <property type="match status" value="1"/>
</dbReference>
<name>A0A1S7LR74_MAGMO</name>
<dbReference type="Pfam" id="PF03275">
    <property type="entry name" value="GLF"/>
    <property type="match status" value="1"/>
</dbReference>
<proteinExistence type="predicted"/>
<protein>
    <recommendedName>
        <fullName evidence="1">UDP-galactopyranose mutase C-terminal domain-containing protein</fullName>
    </recommendedName>
</protein>
<dbReference type="AlphaFoldDB" id="A0A1S7LR74"/>
<dbReference type="EMBL" id="LO017727">
    <property type="protein sequence ID" value="CRH08277.1"/>
    <property type="molecule type" value="Genomic_DNA"/>
</dbReference>
<sequence length="188" mass="21544">MYFQIVGSGLTGAVIARILADHGHHCHVYEALSHVAGHCHTERDSRTGILKHCFGPHTLHSDSQKVWDFLQRFTTIMPYQHRKEAWIRGKLYPFPVNLTAINKLFGRQMTPQEAEAVINQEAAPYREQTVTNFAEAALSSIGPTIYEAYYKGYTQKQWGRAPEALPAFIFRRIPIHLSDEQNVFHLNR</sequence>
<dbReference type="EMBL" id="LO017728">
    <property type="protein sequence ID" value="CRH08301.1"/>
    <property type="molecule type" value="Genomic_DNA"/>
</dbReference>
<organism evidence="3">
    <name type="scientific">Magnetococcus massalia (strain MO-1)</name>
    <dbReference type="NCBI Taxonomy" id="451514"/>
    <lineage>
        <taxon>Bacteria</taxon>
        <taxon>Pseudomonadati</taxon>
        <taxon>Pseudomonadota</taxon>
        <taxon>Magnetococcia</taxon>
        <taxon>Magnetococcales</taxon>
        <taxon>Magnetococcaceae</taxon>
        <taxon>Magnetococcus</taxon>
    </lineage>
</organism>
<dbReference type="PANTHER" id="PTHR21197">
    <property type="entry name" value="UDP-GALACTOPYRANOSE MUTASE"/>
    <property type="match status" value="1"/>
</dbReference>
<accession>A0A1S7LR74</accession>
<evidence type="ECO:0000259" key="1">
    <source>
        <dbReference type="Pfam" id="PF03275"/>
    </source>
</evidence>
<dbReference type="InterPro" id="IPR036188">
    <property type="entry name" value="FAD/NAD-bd_sf"/>
</dbReference>
<evidence type="ECO:0000313" key="2">
    <source>
        <dbReference type="EMBL" id="CRH08277.1"/>
    </source>
</evidence>
<geneLocation type="plasmid" evidence="3">
    <name>MAGMO_p1</name>
</geneLocation>